<dbReference type="GO" id="GO:0051301">
    <property type="term" value="P:cell division"/>
    <property type="evidence" value="ECO:0007669"/>
    <property type="project" value="UniProtKB-KW"/>
</dbReference>
<dbReference type="CDD" id="cd20506">
    <property type="entry name" value="CYCLIN_AtCycA-like_rpt2"/>
    <property type="match status" value="1"/>
</dbReference>
<dbReference type="GO" id="GO:0016538">
    <property type="term" value="F:cyclin-dependent protein serine/threonine kinase regulator activity"/>
    <property type="evidence" value="ECO:0000318"/>
    <property type="project" value="GO_Central"/>
</dbReference>
<dbReference type="GO" id="GO:0000082">
    <property type="term" value="P:G1/S transition of mitotic cell cycle"/>
    <property type="evidence" value="ECO:0000318"/>
    <property type="project" value="GO_Central"/>
</dbReference>
<dbReference type="KEGG" id="nnu:104595267"/>
<evidence type="ECO:0000259" key="6">
    <source>
        <dbReference type="SMART" id="SM00385"/>
    </source>
</evidence>
<dbReference type="Pfam" id="PF00134">
    <property type="entry name" value="Cyclin_N"/>
    <property type="match status" value="1"/>
</dbReference>
<dbReference type="Pfam" id="PF02984">
    <property type="entry name" value="Cyclin_C"/>
    <property type="match status" value="1"/>
</dbReference>
<evidence type="ECO:0000313" key="9">
    <source>
        <dbReference type="RefSeq" id="XP_010254232.1"/>
    </source>
</evidence>
<evidence type="ECO:0000256" key="3">
    <source>
        <dbReference type="ARBA" id="ARBA00023127"/>
    </source>
</evidence>
<dbReference type="SUPFAM" id="SSF47954">
    <property type="entry name" value="Cyclin-like"/>
    <property type="match status" value="2"/>
</dbReference>
<organism evidence="8 9">
    <name type="scientific">Nelumbo nucifera</name>
    <name type="common">Sacred lotus</name>
    <dbReference type="NCBI Taxonomy" id="4432"/>
    <lineage>
        <taxon>Eukaryota</taxon>
        <taxon>Viridiplantae</taxon>
        <taxon>Streptophyta</taxon>
        <taxon>Embryophyta</taxon>
        <taxon>Tracheophyta</taxon>
        <taxon>Spermatophyta</taxon>
        <taxon>Magnoliopsida</taxon>
        <taxon>Proteales</taxon>
        <taxon>Nelumbonaceae</taxon>
        <taxon>Nelumbo</taxon>
    </lineage>
</organism>
<feature type="domain" description="Cyclin-like" evidence="6">
    <location>
        <begin position="365"/>
        <end position="453"/>
    </location>
</feature>
<dbReference type="Gene3D" id="1.10.472.10">
    <property type="entry name" value="Cyclin-like"/>
    <property type="match status" value="2"/>
</dbReference>
<dbReference type="Proteomes" id="UP000189703">
    <property type="component" value="Unplaced"/>
</dbReference>
<dbReference type="GeneID" id="104595267"/>
<proteinExistence type="inferred from homology"/>
<dbReference type="STRING" id="4432.A0A1U7ZZQ5"/>
<dbReference type="PROSITE" id="PS00292">
    <property type="entry name" value="CYCLINS"/>
    <property type="match status" value="1"/>
</dbReference>
<dbReference type="AlphaFoldDB" id="A0A1U7ZZQ5"/>
<evidence type="ECO:0000256" key="4">
    <source>
        <dbReference type="ARBA" id="ARBA00023306"/>
    </source>
</evidence>
<evidence type="ECO:0000259" key="7">
    <source>
        <dbReference type="SMART" id="SM01332"/>
    </source>
</evidence>
<dbReference type="CDD" id="cd20562">
    <property type="entry name" value="CYCLIN_AtCycA_like_rpt1"/>
    <property type="match status" value="1"/>
</dbReference>
<feature type="domain" description="Cyclin-like" evidence="6">
    <location>
        <begin position="268"/>
        <end position="352"/>
    </location>
</feature>
<dbReference type="InterPro" id="IPR048258">
    <property type="entry name" value="Cyclins_cyclin-box"/>
</dbReference>
<dbReference type="SMART" id="SM00385">
    <property type="entry name" value="CYCLIN"/>
    <property type="match status" value="2"/>
</dbReference>
<dbReference type="InterPro" id="IPR004367">
    <property type="entry name" value="Cyclin_C-dom"/>
</dbReference>
<dbReference type="InterPro" id="IPR006671">
    <property type="entry name" value="Cyclin_N"/>
</dbReference>
<dbReference type="OrthoDB" id="5590282at2759"/>
<dbReference type="InterPro" id="IPR046965">
    <property type="entry name" value="Cyclin_A/B-like"/>
</dbReference>
<sequence length="492" mass="56076">MKKGNIAGFGEHTIRMTRARAAAYHASNGVLSLKPSKKEDQKRVLRANSKRAALDENKTTALVTVCLQHKRRAVLKDVTNTCSENSYMNCINAVNTQNKNSKQGKRGPVRKDSKVHPAFAIENSVVLEDVKTRMAEVEEKTGAIESQEVMLSVELEENVLIQPSMESVVMESGVYDHEIEKQISRKPSQLQSPSGKDKHNLCKHLGTSNCVDIMDIDCDFKDPQLCSLYAPDIYSNLLVAELIRQPCSDFMETVQRDITQSMRGILVDWLVEVSEEYKLVSDTLYLTVYLIDRFLSQNYIERQRLQLLGITCMLIASKYEEICAPRVEEFCLITDNTYPKTEVLKMESQVLNYLGFQLSTPTIQTFLRRFLRAAQAANKEPSLELEFLANYLAELTLVEYAFLKFRPSLIAASAVFLARWALDQSCHPWNPTLEYYTTYKASDLKDTVLELQDLQMNTKDCPLHAIREKYRQNKFKCVATMSSPKQPLESLF</sequence>
<dbReference type="eggNOG" id="KOG0654">
    <property type="taxonomic scope" value="Eukaryota"/>
</dbReference>
<dbReference type="FunFam" id="1.10.472.10:FF:000167">
    <property type="entry name" value="Mitotic cyclin 6"/>
    <property type="match status" value="1"/>
</dbReference>
<dbReference type="GO" id="GO:0005634">
    <property type="term" value="C:nucleus"/>
    <property type="evidence" value="ECO:0000318"/>
    <property type="project" value="GO_Central"/>
</dbReference>
<dbReference type="PIRSF" id="PIRSF001771">
    <property type="entry name" value="Cyclin_A_B_D_E"/>
    <property type="match status" value="1"/>
</dbReference>
<protein>
    <submittedName>
        <fullName evidence="9 10">Cyclin-A2-4-like</fullName>
    </submittedName>
</protein>
<dbReference type="SMART" id="SM01332">
    <property type="entry name" value="Cyclin_C"/>
    <property type="match status" value="1"/>
</dbReference>
<keyword evidence="2" id="KW-0132">Cell division</keyword>
<dbReference type="InterPro" id="IPR036915">
    <property type="entry name" value="Cyclin-like_sf"/>
</dbReference>
<dbReference type="RefSeq" id="XP_010254232.1">
    <property type="nucleotide sequence ID" value="XM_010255930.2"/>
</dbReference>
<dbReference type="PANTHER" id="PTHR10177">
    <property type="entry name" value="CYCLINS"/>
    <property type="match status" value="1"/>
</dbReference>
<dbReference type="RefSeq" id="XP_010254233.1">
    <property type="nucleotide sequence ID" value="XM_010255931.2"/>
</dbReference>
<evidence type="ECO:0000313" key="8">
    <source>
        <dbReference type="Proteomes" id="UP000189703"/>
    </source>
</evidence>
<dbReference type="GO" id="GO:0005737">
    <property type="term" value="C:cytoplasm"/>
    <property type="evidence" value="ECO:0000318"/>
    <property type="project" value="GO_Central"/>
</dbReference>
<gene>
    <name evidence="9 10" type="primary">LOC104595267</name>
</gene>
<comment type="similarity">
    <text evidence="1">Belongs to the cyclin family. Cyclin AB subfamily.</text>
</comment>
<evidence type="ECO:0000256" key="5">
    <source>
        <dbReference type="RuleBase" id="RU000383"/>
    </source>
</evidence>
<feature type="domain" description="Cyclin C-terminal" evidence="7">
    <location>
        <begin position="361"/>
        <end position="484"/>
    </location>
</feature>
<evidence type="ECO:0000256" key="1">
    <source>
        <dbReference type="ARBA" id="ARBA00006955"/>
    </source>
</evidence>
<name>A0A1U7ZZQ5_NELNU</name>
<evidence type="ECO:0000256" key="2">
    <source>
        <dbReference type="ARBA" id="ARBA00022618"/>
    </source>
</evidence>
<dbReference type="GO" id="GO:0000307">
    <property type="term" value="C:cyclin-dependent protein kinase holoenzyme complex"/>
    <property type="evidence" value="ECO:0000318"/>
    <property type="project" value="GO_Central"/>
</dbReference>
<keyword evidence="4" id="KW-0131">Cell cycle</keyword>
<evidence type="ECO:0000313" key="10">
    <source>
        <dbReference type="RefSeq" id="XP_010254233.1"/>
    </source>
</evidence>
<dbReference type="InterPro" id="IPR039361">
    <property type="entry name" value="Cyclin"/>
</dbReference>
<dbReference type="OMA" id="KSEDTMC"/>
<keyword evidence="3 5" id="KW-0195">Cyclin</keyword>
<keyword evidence="8" id="KW-1185">Reference proteome</keyword>
<accession>A0A1U7ZZQ5</accession>
<dbReference type="FunFam" id="1.10.472.10:FF:000013">
    <property type="entry name" value="Cyclin A1"/>
    <property type="match status" value="1"/>
</dbReference>
<dbReference type="InterPro" id="IPR013763">
    <property type="entry name" value="Cyclin-like_dom"/>
</dbReference>
<reference evidence="9 10" key="1">
    <citation type="submission" date="2025-04" db="UniProtKB">
        <authorList>
            <consortium name="RefSeq"/>
        </authorList>
    </citation>
    <scope>IDENTIFICATION</scope>
</reference>